<gene>
    <name evidence="2" type="ORF">HYDPIDRAFT_34131</name>
</gene>
<feature type="region of interest" description="Disordered" evidence="1">
    <location>
        <begin position="1"/>
        <end position="72"/>
    </location>
</feature>
<dbReference type="EMBL" id="KN839935">
    <property type="protein sequence ID" value="KIJ58486.1"/>
    <property type="molecule type" value="Genomic_DNA"/>
</dbReference>
<evidence type="ECO:0000313" key="3">
    <source>
        <dbReference type="Proteomes" id="UP000053820"/>
    </source>
</evidence>
<keyword evidence="3" id="KW-1185">Reference proteome</keyword>
<evidence type="ECO:0000313" key="2">
    <source>
        <dbReference type="EMBL" id="KIJ58486.1"/>
    </source>
</evidence>
<reference evidence="2 3" key="1">
    <citation type="submission" date="2014-04" db="EMBL/GenBank/DDBJ databases">
        <title>Evolutionary Origins and Diversification of the Mycorrhizal Mutualists.</title>
        <authorList>
            <consortium name="DOE Joint Genome Institute"/>
            <consortium name="Mycorrhizal Genomics Consortium"/>
            <person name="Kohler A."/>
            <person name="Kuo A."/>
            <person name="Nagy L.G."/>
            <person name="Floudas D."/>
            <person name="Copeland A."/>
            <person name="Barry K.W."/>
            <person name="Cichocki N."/>
            <person name="Veneault-Fourrey C."/>
            <person name="LaButti K."/>
            <person name="Lindquist E.A."/>
            <person name="Lipzen A."/>
            <person name="Lundell T."/>
            <person name="Morin E."/>
            <person name="Murat C."/>
            <person name="Riley R."/>
            <person name="Ohm R."/>
            <person name="Sun H."/>
            <person name="Tunlid A."/>
            <person name="Henrissat B."/>
            <person name="Grigoriev I.V."/>
            <person name="Hibbett D.S."/>
            <person name="Martin F."/>
        </authorList>
    </citation>
    <scope>NUCLEOTIDE SEQUENCE [LARGE SCALE GENOMIC DNA]</scope>
    <source>
        <strain evidence="2 3">MD-312</strain>
    </source>
</reference>
<feature type="compositionally biased region" description="Low complexity" evidence="1">
    <location>
        <begin position="12"/>
        <end position="25"/>
    </location>
</feature>
<evidence type="ECO:0000256" key="1">
    <source>
        <dbReference type="SAM" id="MobiDB-lite"/>
    </source>
</evidence>
<sequence>MPPLPHERLHHLTNAPTAPTNTLATSQTPPPPSECPHRLTSTPTAPRMPSLPHEWPTASRMPPPPRDDSQYS</sequence>
<protein>
    <submittedName>
        <fullName evidence="2">Uncharacterized protein</fullName>
    </submittedName>
</protein>
<dbReference type="Proteomes" id="UP000053820">
    <property type="component" value="Unassembled WGS sequence"/>
</dbReference>
<accession>A0A0C9W6R2</accession>
<dbReference type="HOGENOM" id="CLU_2722546_0_0_1"/>
<dbReference type="AlphaFoldDB" id="A0A0C9W6R2"/>
<organism evidence="2 3">
    <name type="scientific">Hydnomerulius pinastri MD-312</name>
    <dbReference type="NCBI Taxonomy" id="994086"/>
    <lineage>
        <taxon>Eukaryota</taxon>
        <taxon>Fungi</taxon>
        <taxon>Dikarya</taxon>
        <taxon>Basidiomycota</taxon>
        <taxon>Agaricomycotina</taxon>
        <taxon>Agaricomycetes</taxon>
        <taxon>Agaricomycetidae</taxon>
        <taxon>Boletales</taxon>
        <taxon>Boletales incertae sedis</taxon>
        <taxon>Leucogyrophana</taxon>
    </lineage>
</organism>
<proteinExistence type="predicted"/>
<name>A0A0C9W6R2_9AGAM</name>